<evidence type="ECO:0000256" key="4">
    <source>
        <dbReference type="ARBA" id="ARBA00022723"/>
    </source>
</evidence>
<evidence type="ECO:0000256" key="9">
    <source>
        <dbReference type="ARBA" id="ARBA00022833"/>
    </source>
</evidence>
<dbReference type="Gene3D" id="3.40.50.300">
    <property type="entry name" value="P-loop containing nucleotide triphosphate hydrolases"/>
    <property type="match status" value="2"/>
</dbReference>
<dbReference type="Pfam" id="PF09382">
    <property type="entry name" value="RQC"/>
    <property type="match status" value="1"/>
</dbReference>
<sequence length="595" mass="67484">MNQARQVLKTYFGYDAFRPGQHEIIESILAHRDVLAVMPTGAGKSLCYQIPALLFEGVTVVISPLISLMKDQVDALEAAGIPTTFINSTHSLPEIQQRTRGLRQGKYRLLYIAPERLESAFFMELLASLTIPLVAVDEAHCVSQWGHDFRPSYMHIAASIRKLPSHPIIAAFTATATDRVKQDIAEGLQLHDPLRVTTGYARENLTFQVFRGVDKRSFLLDYVRKHADESGIIYASTRKEVEECARYLNQHGLAAGVYHAGIEDEARLEAQEQFLYDRISVMVATNAFGMGIDKSNVRYVLHYNMPRNIESYYQEAGRAGRDGDAGDCILLYGPQDVMTQKYIIEQSETDEERTKSEYRNLHQMVEYCHTSHCLQQHIVYYFGDRTAEPCGKCSNCTDDRETVDVTTEAQKIFSCVVKMKQRFGVTLTAKVLRGANDQKVRQLGLSQLSTYGILSTYKEKELVQLIQSLIVDGYLKLSDSAYPVLQITAKAKSVLLSDEKVYMKRVVQPVVTQSDYAVVNESLFEELRSLRKTLSQQYRIPPFTIFHDATLREMSERLPVSKADMLDIKGMGTVKLEKYGDDFLEIIRRFRQTAP</sequence>
<comment type="caution">
    <text evidence="20">The sequence shown here is derived from an EMBL/GenBank/DDBJ whole genome shotgun (WGS) entry which is preliminary data.</text>
</comment>
<dbReference type="SUPFAM" id="SSF46785">
    <property type="entry name" value="Winged helix' DNA-binding domain"/>
    <property type="match status" value="1"/>
</dbReference>
<evidence type="ECO:0000256" key="7">
    <source>
        <dbReference type="ARBA" id="ARBA00022801"/>
    </source>
</evidence>
<keyword evidence="14" id="KW-0413">Isomerase</keyword>
<dbReference type="EC" id="5.6.2.4" evidence="16"/>
<dbReference type="PROSITE" id="PS50967">
    <property type="entry name" value="HRDC"/>
    <property type="match status" value="1"/>
</dbReference>
<evidence type="ECO:0000313" key="20">
    <source>
        <dbReference type="EMBL" id="MFD2672602.1"/>
    </source>
</evidence>
<dbReference type="InterPro" id="IPR001650">
    <property type="entry name" value="Helicase_C-like"/>
</dbReference>
<keyword evidence="8 20" id="KW-0347">Helicase</keyword>
<dbReference type="PANTHER" id="PTHR13710:SF105">
    <property type="entry name" value="ATP-DEPENDENT DNA HELICASE Q1"/>
    <property type="match status" value="1"/>
</dbReference>
<dbReference type="InterPro" id="IPR010997">
    <property type="entry name" value="HRDC-like_sf"/>
</dbReference>
<comment type="cofactor">
    <cofactor evidence="2">
        <name>Zn(2+)</name>
        <dbReference type="ChEBI" id="CHEBI:29105"/>
    </cofactor>
</comment>
<evidence type="ECO:0000256" key="6">
    <source>
        <dbReference type="ARBA" id="ARBA00022763"/>
    </source>
</evidence>
<dbReference type="InterPro" id="IPR027417">
    <property type="entry name" value="P-loop_NTPase"/>
</dbReference>
<keyword evidence="11" id="KW-0238">DNA-binding</keyword>
<name>A0ABW5RC32_9BACL</name>
<evidence type="ECO:0000256" key="10">
    <source>
        <dbReference type="ARBA" id="ARBA00022840"/>
    </source>
</evidence>
<evidence type="ECO:0000256" key="3">
    <source>
        <dbReference type="ARBA" id="ARBA00005446"/>
    </source>
</evidence>
<dbReference type="InterPro" id="IPR036388">
    <property type="entry name" value="WH-like_DNA-bd_sf"/>
</dbReference>
<dbReference type="CDD" id="cd17920">
    <property type="entry name" value="DEXHc_RecQ"/>
    <property type="match status" value="1"/>
</dbReference>
<evidence type="ECO:0000256" key="12">
    <source>
        <dbReference type="ARBA" id="ARBA00023172"/>
    </source>
</evidence>
<dbReference type="NCBIfam" id="TIGR01389">
    <property type="entry name" value="recQ"/>
    <property type="match status" value="1"/>
</dbReference>
<proteinExistence type="inferred from homology"/>
<evidence type="ECO:0000259" key="18">
    <source>
        <dbReference type="PROSITE" id="PS51192"/>
    </source>
</evidence>
<keyword evidence="4" id="KW-0479">Metal-binding</keyword>
<evidence type="ECO:0000256" key="13">
    <source>
        <dbReference type="ARBA" id="ARBA00023204"/>
    </source>
</evidence>
<dbReference type="Gene3D" id="1.10.10.10">
    <property type="entry name" value="Winged helix-like DNA-binding domain superfamily/Winged helix DNA-binding domain"/>
    <property type="match status" value="1"/>
</dbReference>
<evidence type="ECO:0000313" key="21">
    <source>
        <dbReference type="Proteomes" id="UP001597497"/>
    </source>
</evidence>
<evidence type="ECO:0000259" key="17">
    <source>
        <dbReference type="PROSITE" id="PS50967"/>
    </source>
</evidence>
<dbReference type="PROSITE" id="PS51192">
    <property type="entry name" value="HELICASE_ATP_BIND_1"/>
    <property type="match status" value="1"/>
</dbReference>
<evidence type="ECO:0000259" key="19">
    <source>
        <dbReference type="PROSITE" id="PS51194"/>
    </source>
</evidence>
<keyword evidence="7" id="KW-0378">Hydrolase</keyword>
<feature type="domain" description="HRDC" evidence="17">
    <location>
        <begin position="517"/>
        <end position="595"/>
    </location>
</feature>
<dbReference type="PROSITE" id="PS51194">
    <property type="entry name" value="HELICASE_CTER"/>
    <property type="match status" value="1"/>
</dbReference>
<feature type="domain" description="Helicase ATP-binding" evidence="18">
    <location>
        <begin position="25"/>
        <end position="194"/>
    </location>
</feature>
<dbReference type="Pfam" id="PF00570">
    <property type="entry name" value="HRDC"/>
    <property type="match status" value="1"/>
</dbReference>
<feature type="domain" description="Helicase C-terminal" evidence="19">
    <location>
        <begin position="215"/>
        <end position="362"/>
    </location>
</feature>
<comment type="catalytic activity">
    <reaction evidence="15">
        <text>Couples ATP hydrolysis with the unwinding of duplex DNA by translocating in the 3'-5' direction.</text>
        <dbReference type="EC" id="5.6.2.4"/>
    </reaction>
</comment>
<dbReference type="PANTHER" id="PTHR13710">
    <property type="entry name" value="DNA HELICASE RECQ FAMILY MEMBER"/>
    <property type="match status" value="1"/>
</dbReference>
<dbReference type="InterPro" id="IPR044876">
    <property type="entry name" value="HRDC_dom_sf"/>
</dbReference>
<evidence type="ECO:0000256" key="16">
    <source>
        <dbReference type="NCBIfam" id="TIGR01389"/>
    </source>
</evidence>
<dbReference type="InterPro" id="IPR011545">
    <property type="entry name" value="DEAD/DEAH_box_helicase_dom"/>
</dbReference>
<evidence type="ECO:0000256" key="2">
    <source>
        <dbReference type="ARBA" id="ARBA00001947"/>
    </source>
</evidence>
<keyword evidence="6" id="KW-0227">DNA damage</keyword>
<comment type="similarity">
    <text evidence="3">Belongs to the helicase family. RecQ subfamily.</text>
</comment>
<dbReference type="SMART" id="SM00341">
    <property type="entry name" value="HRDC"/>
    <property type="match status" value="1"/>
</dbReference>
<dbReference type="InterPro" id="IPR018982">
    <property type="entry name" value="RQC_domain"/>
</dbReference>
<dbReference type="InterPro" id="IPR004589">
    <property type="entry name" value="DNA_helicase_ATP-dep_RecQ"/>
</dbReference>
<dbReference type="InterPro" id="IPR006293">
    <property type="entry name" value="DNA_helicase_ATP-dep_RecQ_bac"/>
</dbReference>
<comment type="cofactor">
    <cofactor evidence="1">
        <name>Mg(2+)</name>
        <dbReference type="ChEBI" id="CHEBI:18420"/>
    </cofactor>
</comment>
<dbReference type="SUPFAM" id="SSF47819">
    <property type="entry name" value="HRDC-like"/>
    <property type="match status" value="1"/>
</dbReference>
<accession>A0ABW5RC32</accession>
<evidence type="ECO:0000256" key="14">
    <source>
        <dbReference type="ARBA" id="ARBA00023235"/>
    </source>
</evidence>
<dbReference type="CDD" id="cd18794">
    <property type="entry name" value="SF2_C_RecQ"/>
    <property type="match status" value="1"/>
</dbReference>
<dbReference type="Gene3D" id="1.10.150.80">
    <property type="entry name" value="HRDC domain"/>
    <property type="match status" value="1"/>
</dbReference>
<dbReference type="InterPro" id="IPR014001">
    <property type="entry name" value="Helicase_ATP-bd"/>
</dbReference>
<dbReference type="NCBIfam" id="TIGR00614">
    <property type="entry name" value="recQ_fam"/>
    <property type="match status" value="1"/>
</dbReference>
<keyword evidence="13" id="KW-0234">DNA repair</keyword>
<evidence type="ECO:0000256" key="11">
    <source>
        <dbReference type="ARBA" id="ARBA00023125"/>
    </source>
</evidence>
<evidence type="ECO:0000256" key="1">
    <source>
        <dbReference type="ARBA" id="ARBA00001946"/>
    </source>
</evidence>
<dbReference type="InterPro" id="IPR036390">
    <property type="entry name" value="WH_DNA-bd_sf"/>
</dbReference>
<gene>
    <name evidence="20" type="primary">recQ</name>
    <name evidence="20" type="ORF">ACFSUC_13620</name>
</gene>
<reference evidence="21" key="1">
    <citation type="journal article" date="2019" name="Int. J. Syst. Evol. Microbiol.">
        <title>The Global Catalogue of Microorganisms (GCM) 10K type strain sequencing project: providing services to taxonomists for standard genome sequencing and annotation.</title>
        <authorList>
            <consortium name="The Broad Institute Genomics Platform"/>
            <consortium name="The Broad Institute Genome Sequencing Center for Infectious Disease"/>
            <person name="Wu L."/>
            <person name="Ma J."/>
        </authorList>
    </citation>
    <scope>NUCLEOTIDE SEQUENCE [LARGE SCALE GENOMIC DNA]</scope>
    <source>
        <strain evidence="21">KCTC 33676</strain>
    </source>
</reference>
<dbReference type="SMART" id="SM00487">
    <property type="entry name" value="DEXDc"/>
    <property type="match status" value="1"/>
</dbReference>
<dbReference type="SUPFAM" id="SSF52540">
    <property type="entry name" value="P-loop containing nucleoside triphosphate hydrolases"/>
    <property type="match status" value="1"/>
</dbReference>
<dbReference type="SMART" id="SM00490">
    <property type="entry name" value="HELICc"/>
    <property type="match status" value="1"/>
</dbReference>
<dbReference type="RefSeq" id="WP_379930165.1">
    <property type="nucleotide sequence ID" value="NZ_JBHUMM010000042.1"/>
</dbReference>
<dbReference type="InterPro" id="IPR002121">
    <property type="entry name" value="HRDC_dom"/>
</dbReference>
<dbReference type="Pfam" id="PF00271">
    <property type="entry name" value="Helicase_C"/>
    <property type="match status" value="1"/>
</dbReference>
<organism evidence="20 21">
    <name type="scientific">Marinicrinis sediminis</name>
    <dbReference type="NCBI Taxonomy" id="1652465"/>
    <lineage>
        <taxon>Bacteria</taxon>
        <taxon>Bacillati</taxon>
        <taxon>Bacillota</taxon>
        <taxon>Bacilli</taxon>
        <taxon>Bacillales</taxon>
        <taxon>Paenibacillaceae</taxon>
    </lineage>
</organism>
<evidence type="ECO:0000256" key="15">
    <source>
        <dbReference type="ARBA" id="ARBA00034617"/>
    </source>
</evidence>
<keyword evidence="9" id="KW-0862">Zinc</keyword>
<dbReference type="SMART" id="SM00956">
    <property type="entry name" value="RQC"/>
    <property type="match status" value="1"/>
</dbReference>
<keyword evidence="10" id="KW-0067">ATP-binding</keyword>
<dbReference type="GO" id="GO:0004386">
    <property type="term" value="F:helicase activity"/>
    <property type="evidence" value="ECO:0007669"/>
    <property type="project" value="UniProtKB-KW"/>
</dbReference>
<keyword evidence="12" id="KW-0233">DNA recombination</keyword>
<dbReference type="Pfam" id="PF16124">
    <property type="entry name" value="RecQ_Zn_bind"/>
    <property type="match status" value="1"/>
</dbReference>
<evidence type="ECO:0000256" key="8">
    <source>
        <dbReference type="ARBA" id="ARBA00022806"/>
    </source>
</evidence>
<keyword evidence="5" id="KW-0547">Nucleotide-binding</keyword>
<dbReference type="Pfam" id="PF00270">
    <property type="entry name" value="DEAD"/>
    <property type="match status" value="1"/>
</dbReference>
<dbReference type="Proteomes" id="UP001597497">
    <property type="component" value="Unassembled WGS sequence"/>
</dbReference>
<keyword evidence="21" id="KW-1185">Reference proteome</keyword>
<dbReference type="InterPro" id="IPR032284">
    <property type="entry name" value="RecQ_Zn-bd"/>
</dbReference>
<evidence type="ECO:0000256" key="5">
    <source>
        <dbReference type="ARBA" id="ARBA00022741"/>
    </source>
</evidence>
<dbReference type="EMBL" id="JBHUMM010000042">
    <property type="protein sequence ID" value="MFD2672602.1"/>
    <property type="molecule type" value="Genomic_DNA"/>
</dbReference>
<protein>
    <recommendedName>
        <fullName evidence="16">DNA helicase RecQ</fullName>
        <ecNumber evidence="16">5.6.2.4</ecNumber>
    </recommendedName>
</protein>